<dbReference type="Pfam" id="PF25873">
    <property type="entry name" value="WHD_MalT"/>
    <property type="match status" value="1"/>
</dbReference>
<keyword evidence="3" id="KW-1185">Reference proteome</keyword>
<dbReference type="SUPFAM" id="SSF46894">
    <property type="entry name" value="C-terminal effector domain of the bipartite response regulators"/>
    <property type="match status" value="1"/>
</dbReference>
<protein>
    <recommendedName>
        <fullName evidence="1">HTH luxR-type domain-containing protein</fullName>
    </recommendedName>
</protein>
<dbReference type="CDD" id="cd06170">
    <property type="entry name" value="LuxR_C_like"/>
    <property type="match status" value="1"/>
</dbReference>
<dbReference type="RefSeq" id="WP_344791336.1">
    <property type="nucleotide sequence ID" value="NZ_BAABBV010000001.1"/>
</dbReference>
<organism evidence="2 3">
    <name type="scientific">Gryllotalpicola daejeonensis</name>
    <dbReference type="NCBI Taxonomy" id="993087"/>
    <lineage>
        <taxon>Bacteria</taxon>
        <taxon>Bacillati</taxon>
        <taxon>Actinomycetota</taxon>
        <taxon>Actinomycetes</taxon>
        <taxon>Micrococcales</taxon>
        <taxon>Microbacteriaceae</taxon>
        <taxon>Gryllotalpicola</taxon>
    </lineage>
</organism>
<proteinExistence type="predicted"/>
<dbReference type="InterPro" id="IPR036388">
    <property type="entry name" value="WH-like_DNA-bd_sf"/>
</dbReference>
<dbReference type="InterPro" id="IPR000792">
    <property type="entry name" value="Tscrpt_reg_LuxR_C"/>
</dbReference>
<evidence type="ECO:0000313" key="3">
    <source>
        <dbReference type="Proteomes" id="UP001415169"/>
    </source>
</evidence>
<accession>A0ABP7ZJT2</accession>
<dbReference type="SMART" id="SM00421">
    <property type="entry name" value="HTH_LUXR"/>
    <property type="match status" value="1"/>
</dbReference>
<dbReference type="Pfam" id="PF00196">
    <property type="entry name" value="GerE"/>
    <property type="match status" value="1"/>
</dbReference>
<dbReference type="Gene3D" id="1.10.10.10">
    <property type="entry name" value="Winged helix-like DNA-binding domain superfamily/Winged helix DNA-binding domain"/>
    <property type="match status" value="1"/>
</dbReference>
<comment type="caution">
    <text evidence="2">The sequence shown here is derived from an EMBL/GenBank/DDBJ whole genome shotgun (WGS) entry which is preliminary data.</text>
</comment>
<reference evidence="2" key="1">
    <citation type="journal article" date="2014" name="Int. J. Syst. Evol. Microbiol.">
        <title>Complete genome of a new Firmicutes species belonging to the dominant human colonic microbiota ('Ruminococcus bicirculans') reveals two chromosomes and a selective capacity to utilize plant glucans.</title>
        <authorList>
            <consortium name="NISC Comparative Sequencing Program"/>
            <person name="Wegmann U."/>
            <person name="Louis P."/>
            <person name="Goesmann A."/>
            <person name="Henrissat B."/>
            <person name="Duncan S.H."/>
            <person name="Flint H.J."/>
        </authorList>
    </citation>
    <scope>NUCLEOTIDE SEQUENCE</scope>
    <source>
        <strain evidence="2">JCM 17590</strain>
    </source>
</reference>
<sequence>MATVFGAPRVPAAFVARPRVWRLFDTDAQLLIARAGAGAGKTIAAAGWSSARDAEGVWVDVVAGLATSAAFWAATIERLADAGLLDPAASSVVTAETLAGVPELRPVVVRTLLRLPREVLLVIDEAHLLEQQTVEDLVAILPRVPLRVIALGRPGSALDATQLGITLAPRVVTGDELAFDRDELAELLGSSADDAMLDAVLAATAGTPILTRAIAAAGVPTGLHGSELARELSATVTESIHSLRAASAAYAADPQFALRLSIADAVDGGLARELTGRPDAPALLRAEAEAGLGTWNLGTTDPEFRYSPAVLAALRDEAERTLRDELPRLHRLAATHALASARTFDALSQAIAAHDLQLASQVAVTDWFGLLRGHGTQVERLLARVSRHALRQAPVLEMLLALHYNAQSTRRMRAIELFALAALDSRRHPSADPAARALLAAIESASMRVLGRDERTKIAAERADAALAELGPEARARLGSNLIAMLNHLAISYFAVGDVPRALEHVELALAEDEPERRGHTLALAAGFQALLGNLPAARRYVAAAQIEPGIEGWHDSYTGAFYRIARAVLALEAEDLDEAQRELDALIPHLDTIEHWGVVAYLQAVIDVSAGHAVQGLTALVAHRRRGARATLTAGQQEWVDGAHVLLLLAAGYPAEALGIVGRGSRTGILPTLARARAQLALGHPQRAIDALRGYDDPEFATAHPRASIEALTLLVAANKRLGHDEAAFDGLHRAIGMMRASGVRYAAALVPSWRSDQLLAWVREHDRDELAMQIEQLGWPAAVLRAVNPMTALTDRETAVLSRLVAGATRAEIARSLFVSENTVKTQLRSLYRKLGVETREGAIRVARERRLLH</sequence>
<dbReference type="PRINTS" id="PR00038">
    <property type="entry name" value="HTHLUXR"/>
</dbReference>
<dbReference type="InterPro" id="IPR016032">
    <property type="entry name" value="Sig_transdc_resp-reg_C-effctor"/>
</dbReference>
<reference evidence="2" key="2">
    <citation type="submission" date="2023-12" db="EMBL/GenBank/DDBJ databases">
        <authorList>
            <person name="Sun Q."/>
            <person name="Inoue M."/>
        </authorList>
    </citation>
    <scope>NUCLEOTIDE SEQUENCE</scope>
    <source>
        <strain evidence="2">JCM 17590</strain>
    </source>
</reference>
<dbReference type="Proteomes" id="UP001415169">
    <property type="component" value="Unassembled WGS sequence"/>
</dbReference>
<evidence type="ECO:0000313" key="2">
    <source>
        <dbReference type="EMBL" id="GAA4160667.1"/>
    </source>
</evidence>
<dbReference type="InterPro" id="IPR059106">
    <property type="entry name" value="WHD_MalT"/>
</dbReference>
<evidence type="ECO:0000259" key="1">
    <source>
        <dbReference type="PROSITE" id="PS50043"/>
    </source>
</evidence>
<feature type="domain" description="HTH luxR-type" evidence="1">
    <location>
        <begin position="788"/>
        <end position="853"/>
    </location>
</feature>
<dbReference type="PROSITE" id="PS50043">
    <property type="entry name" value="HTH_LUXR_2"/>
    <property type="match status" value="1"/>
</dbReference>
<dbReference type="Pfam" id="PF13604">
    <property type="entry name" value="AAA_30"/>
    <property type="match status" value="1"/>
</dbReference>
<dbReference type="EMBL" id="BAABBV010000001">
    <property type="protein sequence ID" value="GAA4160667.1"/>
    <property type="molecule type" value="Genomic_DNA"/>
</dbReference>
<gene>
    <name evidence="2" type="ORF">GCM10022286_17050</name>
</gene>
<name>A0ABP7ZJT2_9MICO</name>